<keyword evidence="2" id="KW-0812">Transmembrane</keyword>
<organism evidence="3 4">
    <name type="scientific">Streptomyces olivaceiscleroticus</name>
    <dbReference type="NCBI Taxonomy" id="68245"/>
    <lineage>
        <taxon>Bacteria</taxon>
        <taxon>Bacillati</taxon>
        <taxon>Actinomycetota</taxon>
        <taxon>Actinomycetes</taxon>
        <taxon>Kitasatosporales</taxon>
        <taxon>Streptomycetaceae</taxon>
        <taxon>Streptomyces</taxon>
    </lineage>
</organism>
<comment type="caution">
    <text evidence="3">The sequence shown here is derived from an EMBL/GenBank/DDBJ whole genome shotgun (WGS) entry which is preliminary data.</text>
</comment>
<keyword evidence="2" id="KW-1133">Transmembrane helix</keyword>
<gene>
    <name evidence="3" type="ORF">GCM10010361_67990</name>
</gene>
<evidence type="ECO:0000256" key="2">
    <source>
        <dbReference type="SAM" id="Phobius"/>
    </source>
</evidence>
<keyword evidence="2" id="KW-0472">Membrane</keyword>
<feature type="region of interest" description="Disordered" evidence="1">
    <location>
        <begin position="212"/>
        <end position="295"/>
    </location>
</feature>
<accession>A0ABP3L8S7</accession>
<name>A0ABP3L8S7_9ACTN</name>
<proteinExistence type="predicted"/>
<feature type="transmembrane region" description="Helical" evidence="2">
    <location>
        <begin position="144"/>
        <end position="168"/>
    </location>
</feature>
<sequence length="295" mass="30205">MARLRREGLRARDRADFERLVDRALSTGELARAVRADRTGELGGQLRADALTEAAQLAEAAAPEYRTYLALREGATGAGAGADVDAGAGAGVGASGEAGQGRWRGVLPLLGVLVPSLAAVAAAVFFLLGYLLRPAASQRALADALITAGQVSVVVTAASLACGVAGLLGTAARHRAATPGGADASGERLRQAREAWQLALLERGIVPHLERRLRAAPPPAREAGSRARPGYSSPDFAAPDYATGDYASGDYTTGDYASGDYTSGDYASGDYASGDYASPNHSGPDFSGPDSGPRH</sequence>
<dbReference type="EMBL" id="BAAABY010000053">
    <property type="protein sequence ID" value="GAA0493211.1"/>
    <property type="molecule type" value="Genomic_DNA"/>
</dbReference>
<reference evidence="4" key="1">
    <citation type="journal article" date="2019" name="Int. J. Syst. Evol. Microbiol.">
        <title>The Global Catalogue of Microorganisms (GCM) 10K type strain sequencing project: providing services to taxonomists for standard genome sequencing and annotation.</title>
        <authorList>
            <consortium name="The Broad Institute Genomics Platform"/>
            <consortium name="The Broad Institute Genome Sequencing Center for Infectious Disease"/>
            <person name="Wu L."/>
            <person name="Ma J."/>
        </authorList>
    </citation>
    <scope>NUCLEOTIDE SEQUENCE [LARGE SCALE GENOMIC DNA]</scope>
    <source>
        <strain evidence="4">JCM 4805</strain>
    </source>
</reference>
<keyword evidence="4" id="KW-1185">Reference proteome</keyword>
<evidence type="ECO:0000313" key="4">
    <source>
        <dbReference type="Proteomes" id="UP001500909"/>
    </source>
</evidence>
<feature type="transmembrane region" description="Helical" evidence="2">
    <location>
        <begin position="109"/>
        <end position="132"/>
    </location>
</feature>
<protein>
    <submittedName>
        <fullName evidence="3">Membrane protein</fullName>
    </submittedName>
</protein>
<dbReference type="RefSeq" id="WP_346099313.1">
    <property type="nucleotide sequence ID" value="NZ_BAAABY010000053.1"/>
</dbReference>
<evidence type="ECO:0000313" key="3">
    <source>
        <dbReference type="EMBL" id="GAA0493211.1"/>
    </source>
</evidence>
<evidence type="ECO:0000256" key="1">
    <source>
        <dbReference type="SAM" id="MobiDB-lite"/>
    </source>
</evidence>
<dbReference type="Proteomes" id="UP001500909">
    <property type="component" value="Unassembled WGS sequence"/>
</dbReference>